<feature type="region of interest" description="Disordered" evidence="3">
    <location>
        <begin position="502"/>
        <end position="648"/>
    </location>
</feature>
<feature type="domain" description="HMG box" evidence="5">
    <location>
        <begin position="724"/>
        <end position="796"/>
    </location>
</feature>
<feature type="region of interest" description="Disordered" evidence="3">
    <location>
        <begin position="403"/>
        <end position="480"/>
    </location>
</feature>
<feature type="transmembrane region" description="Helical" evidence="4">
    <location>
        <begin position="1109"/>
        <end position="1131"/>
    </location>
</feature>
<feature type="compositionally biased region" description="Basic and acidic residues" evidence="3">
    <location>
        <begin position="23"/>
        <end position="40"/>
    </location>
</feature>
<dbReference type="RefSeq" id="XP_066616132.1">
    <property type="nucleotide sequence ID" value="XM_066755846.1"/>
</dbReference>
<feature type="compositionally biased region" description="Low complexity" evidence="3">
    <location>
        <begin position="437"/>
        <end position="456"/>
    </location>
</feature>
<dbReference type="EMBL" id="ATAM02000002">
    <property type="protein sequence ID" value="KAL0253911.1"/>
    <property type="molecule type" value="Genomic_DNA"/>
</dbReference>
<reference evidence="6 7" key="2">
    <citation type="submission" date="2024-01" db="EMBL/GenBank/DDBJ databases">
        <title>Comparative genomics of Cryptococcus and Kwoniella reveals pathogenesis evolution and contrasting modes of karyotype evolution via chromosome fusion or intercentromeric recombination.</title>
        <authorList>
            <person name="Coelho M.A."/>
            <person name="David-Palma M."/>
            <person name="Shea T."/>
            <person name="Bowers K."/>
            <person name="Mcginley-Smith S."/>
            <person name="Mohammad A.W."/>
            <person name="Gnirke A."/>
            <person name="Yurkov A.M."/>
            <person name="Nowrousian M."/>
            <person name="Sun S."/>
            <person name="Cuomo C.A."/>
            <person name="Heitman J."/>
        </authorList>
    </citation>
    <scope>NUCLEOTIDE SEQUENCE [LARGE SCALE GENOMIC DNA]</scope>
    <source>
        <strain evidence="6 7">IND107</strain>
    </source>
</reference>
<feature type="compositionally biased region" description="Polar residues" evidence="3">
    <location>
        <begin position="350"/>
        <end position="362"/>
    </location>
</feature>
<keyword evidence="2" id="KW-0539">Nucleus</keyword>
<accession>A0ABR3C2C0</accession>
<name>A0ABR3C2C0_9TREE</name>
<feature type="compositionally biased region" description="Polar residues" evidence="3">
    <location>
        <begin position="864"/>
        <end position="877"/>
    </location>
</feature>
<reference evidence="7" key="1">
    <citation type="submission" date="2015-01" db="EMBL/GenBank/DDBJ databases">
        <title>The Genome Sequence of Cryptococcus gattii MMRL2647.</title>
        <authorList>
            <consortium name="The Broad Institute Genomics Platform"/>
            <person name="Cuomo C."/>
            <person name="Litvintseva A."/>
            <person name="Chen Y."/>
            <person name="Heitman J."/>
            <person name="Sun S."/>
            <person name="Springer D."/>
            <person name="Dromer F."/>
            <person name="Young S."/>
            <person name="Zeng Q."/>
            <person name="Gargeya S."/>
            <person name="Abouelleil A."/>
            <person name="Alvarado L."/>
            <person name="Chapman S.B."/>
            <person name="Gainer-Dewar J."/>
            <person name="Goldberg J."/>
            <person name="Griggs A."/>
            <person name="Gujja S."/>
            <person name="Hansen M."/>
            <person name="Howarth C."/>
            <person name="Imamovic A."/>
            <person name="Larimer J."/>
            <person name="Murphy C."/>
            <person name="Naylor J."/>
            <person name="Pearson M."/>
            <person name="Priest M."/>
            <person name="Roberts A."/>
            <person name="Saif S."/>
            <person name="Shea T."/>
            <person name="Sykes S."/>
            <person name="Wortman J."/>
            <person name="Nusbaum C."/>
            <person name="Birren B."/>
        </authorList>
    </citation>
    <scope>NUCLEOTIDE SEQUENCE [LARGE SCALE GENOMIC DNA]</scope>
    <source>
        <strain evidence="7">IND107</strain>
    </source>
</reference>
<proteinExistence type="predicted"/>
<dbReference type="PANTHER" id="PTHR48112:SF22">
    <property type="entry name" value="MITOCHONDRIAL TRANSCRIPTION FACTOR A, ISOFORM B"/>
    <property type="match status" value="1"/>
</dbReference>
<feature type="DNA-binding region" description="HMG box" evidence="2">
    <location>
        <begin position="724"/>
        <end position="796"/>
    </location>
</feature>
<dbReference type="Pfam" id="PF09011">
    <property type="entry name" value="HMG_box_2"/>
    <property type="match status" value="1"/>
</dbReference>
<evidence type="ECO:0000256" key="1">
    <source>
        <dbReference type="ARBA" id="ARBA00023125"/>
    </source>
</evidence>
<feature type="compositionally biased region" description="Basic and acidic residues" evidence="3">
    <location>
        <begin position="623"/>
        <end position="634"/>
    </location>
</feature>
<feature type="region of interest" description="Disordered" evidence="3">
    <location>
        <begin position="751"/>
        <end position="902"/>
    </location>
</feature>
<evidence type="ECO:0000256" key="4">
    <source>
        <dbReference type="SAM" id="Phobius"/>
    </source>
</evidence>
<evidence type="ECO:0000259" key="5">
    <source>
        <dbReference type="PROSITE" id="PS50118"/>
    </source>
</evidence>
<keyword evidence="1 2" id="KW-0238">DNA-binding</keyword>
<dbReference type="SMART" id="SM00398">
    <property type="entry name" value="HMG"/>
    <property type="match status" value="2"/>
</dbReference>
<feature type="compositionally biased region" description="Basic and acidic residues" evidence="3">
    <location>
        <begin position="580"/>
        <end position="599"/>
    </location>
</feature>
<feature type="compositionally biased region" description="Polar residues" evidence="3">
    <location>
        <begin position="411"/>
        <end position="432"/>
    </location>
</feature>
<sequence>MAESWVTRLESLSAEHAAKYRRRQEEEERKKRTGKGERRGNGTINELPGLDYGHALSASLTSPFATSPQVATCRREAKLDLKAALAPCVRPFSGFALCLSISTGHYLIVRIAVPHTPLPSLDRAHLCGSTTDHRSCRLAERNPAARLMMQSTNAPVNSGVPQQWQSAMQNMYSGAQQRSTSNPKPYNASDANGMSAKKDDANLSLYSVNPESGYPSYQQQGFGTLGGVGQYGYNSAGLGGLSAAYGGPTSSTAGATNGRRASGQRMMTPPPHPSVATNTSPSARYYTGQEGEAGRHPSPYQPASAPPQILSHQFNTMTNSPQTAQGYPQYQYDQQSHHQNPTQWGGYPTYGQSQTQARNNMSGRLGTTPAISQNSALGDNSARQQPMSMYDYTTPALQQWPASDLSKVPSAHQSSWQNNQPLSRMTQGQSPALGQMQPSSASQPTSSTSSAQNASPIVPQGGWQGYPSMPTMPPHTLGGGHLMSGQPYGWGHAQQWSGYYGAQQPPQAVQGNPAHRPSLNNPPIANTSSAPAESLPTGRKRMSKDKGKMVKEKEEDRSRFEDYHGLGKRSAEAVVEEAAGEDKKEGKKKKSKEEKEKPVPKAKSHLHPPKQAPSSWQLFFADELAKAKAAEPESRSPGGTSHPQKLNVAQIAKEAGVAYANLSEERKKYYAERVKEHREIYAKELAAWQATLTPEDIRAENAFRAQQRKEGKSRKGNIKDPNAPKKPLSAYFLFLKAIRENSDIRAQVWGTEAETTKQSVMAAEKWRSLTDDEKRPYLEQAEHDKQTYETARKQYEEDSAARARGEDVPIRAVETPASPPKPPASILRSVHGGQASATKSSPSLADSLPHPPSHSDLEPIVTSLGKSPSPNSASEPTLAQFHPSPHSVPHYDPSLDEVDEFQGFSDPLNMDLSGLGGIDVGSMGVGAGDDSEQSWDELQKLIGAEDVYSSAKLQPASHIVPDASAIARAAPASGFESSDISVAPSYAEANNETQQEASLNGSPEENRIEAKVRHIAEAAEGELAVLPALSENTAPGNQGGLEVVVGAEARRHNESLLAESGEVAADVPVGLGGPIFIHSYQIQHSCYTRIGAYIDGVLLSCRLNLAFQLLLYICIYIYIYIFMELWTSTLIHHRPIDHRRGAVKLNKFSDVLLGLEPTAKKGV</sequence>
<evidence type="ECO:0000313" key="7">
    <source>
        <dbReference type="Proteomes" id="UP000054399"/>
    </source>
</evidence>
<feature type="compositionally biased region" description="Basic and acidic residues" evidence="3">
    <location>
        <begin position="764"/>
        <end position="809"/>
    </location>
</feature>
<dbReference type="PROSITE" id="PS50118">
    <property type="entry name" value="HMG_BOX_2"/>
    <property type="match status" value="2"/>
</dbReference>
<dbReference type="SUPFAM" id="SSF47095">
    <property type="entry name" value="HMG-box"/>
    <property type="match status" value="2"/>
</dbReference>
<dbReference type="Proteomes" id="UP000054399">
    <property type="component" value="Unassembled WGS sequence"/>
</dbReference>
<feature type="compositionally biased region" description="Low complexity" evidence="3">
    <location>
        <begin position="297"/>
        <end position="308"/>
    </location>
</feature>
<dbReference type="InterPro" id="IPR036910">
    <property type="entry name" value="HMG_box_dom_sf"/>
</dbReference>
<dbReference type="Gene3D" id="1.10.30.10">
    <property type="entry name" value="High mobility group box domain"/>
    <property type="match status" value="2"/>
</dbReference>
<organism evidence="6 7">
    <name type="scientific">Cryptococcus tetragattii IND107</name>
    <dbReference type="NCBI Taxonomy" id="1296105"/>
    <lineage>
        <taxon>Eukaryota</taxon>
        <taxon>Fungi</taxon>
        <taxon>Dikarya</taxon>
        <taxon>Basidiomycota</taxon>
        <taxon>Agaricomycotina</taxon>
        <taxon>Tremellomycetes</taxon>
        <taxon>Tremellales</taxon>
        <taxon>Cryptococcaceae</taxon>
        <taxon>Cryptococcus</taxon>
        <taxon>Cryptococcus gattii species complex</taxon>
    </lineage>
</organism>
<feature type="region of interest" description="Disordered" evidence="3">
    <location>
        <begin position="699"/>
        <end position="726"/>
    </location>
</feature>
<keyword evidence="7" id="KW-1185">Reference proteome</keyword>
<feature type="region of interest" description="Disordered" evidence="3">
    <location>
        <begin position="250"/>
        <end position="382"/>
    </location>
</feature>
<feature type="compositionally biased region" description="Polar residues" evidence="3">
    <location>
        <begin position="170"/>
        <end position="192"/>
    </location>
</feature>
<keyword evidence="4" id="KW-1133">Transmembrane helix</keyword>
<feature type="domain" description="HMG box" evidence="5">
    <location>
        <begin position="609"/>
        <end position="689"/>
    </location>
</feature>
<dbReference type="Pfam" id="PF00505">
    <property type="entry name" value="HMG_box"/>
    <property type="match status" value="1"/>
</dbReference>
<dbReference type="InterPro" id="IPR009071">
    <property type="entry name" value="HMG_box_dom"/>
</dbReference>
<protein>
    <recommendedName>
        <fullName evidence="5">HMG box domain-containing protein</fullName>
    </recommendedName>
</protein>
<evidence type="ECO:0000256" key="3">
    <source>
        <dbReference type="SAM" id="MobiDB-lite"/>
    </source>
</evidence>
<feature type="compositionally biased region" description="Polar residues" evidence="3">
    <location>
        <begin position="369"/>
        <end position="382"/>
    </location>
</feature>
<gene>
    <name evidence="6" type="ORF">I308_101289</name>
</gene>
<dbReference type="PANTHER" id="PTHR48112">
    <property type="entry name" value="HIGH MOBILITY GROUP PROTEIN DSP1"/>
    <property type="match status" value="1"/>
</dbReference>
<feature type="compositionally biased region" description="Polar residues" evidence="3">
    <location>
        <begin position="835"/>
        <end position="844"/>
    </location>
</feature>
<evidence type="ECO:0000256" key="2">
    <source>
        <dbReference type="PROSITE-ProRule" id="PRU00267"/>
    </source>
</evidence>
<feature type="region of interest" description="Disordered" evidence="3">
    <location>
        <begin position="170"/>
        <end position="195"/>
    </location>
</feature>
<dbReference type="GeneID" id="91988147"/>
<dbReference type="InterPro" id="IPR050342">
    <property type="entry name" value="HMGB"/>
</dbReference>
<feature type="compositionally biased region" description="Polar residues" evidence="3">
    <location>
        <begin position="518"/>
        <end position="531"/>
    </location>
</feature>
<feature type="compositionally biased region" description="Basic and acidic residues" evidence="3">
    <location>
        <begin position="544"/>
        <end position="571"/>
    </location>
</feature>
<keyword evidence="4" id="KW-0812">Transmembrane</keyword>
<keyword evidence="4" id="KW-0472">Membrane</keyword>
<feature type="compositionally biased region" description="Polar residues" evidence="3">
    <location>
        <begin position="310"/>
        <end position="343"/>
    </location>
</feature>
<feature type="region of interest" description="Disordered" evidence="3">
    <location>
        <begin position="16"/>
        <end position="46"/>
    </location>
</feature>
<feature type="DNA-binding region" description="HMG box" evidence="2">
    <location>
        <begin position="609"/>
        <end position="689"/>
    </location>
</feature>
<comment type="caution">
    <text evidence="6">The sequence shown here is derived from an EMBL/GenBank/DDBJ whole genome shotgun (WGS) entry which is preliminary data.</text>
</comment>
<evidence type="ECO:0000313" key="6">
    <source>
        <dbReference type="EMBL" id="KAL0253911.1"/>
    </source>
</evidence>